<dbReference type="EMBL" id="CM043777">
    <property type="protein sequence ID" value="KAI4838244.1"/>
    <property type="molecule type" value="Genomic_DNA"/>
</dbReference>
<organism evidence="1 2">
    <name type="scientific">Plasmodium brasilianum</name>
    <dbReference type="NCBI Taxonomy" id="5824"/>
    <lineage>
        <taxon>Eukaryota</taxon>
        <taxon>Sar</taxon>
        <taxon>Alveolata</taxon>
        <taxon>Apicomplexa</taxon>
        <taxon>Aconoidasida</taxon>
        <taxon>Haemosporida</taxon>
        <taxon>Plasmodiidae</taxon>
        <taxon>Plasmodium</taxon>
        <taxon>Plasmodium (Plasmodium)</taxon>
    </lineage>
</organism>
<comment type="caution">
    <text evidence="1">The sequence shown here is derived from an EMBL/GenBank/DDBJ whole genome shotgun (WGS) entry which is preliminary data.</text>
</comment>
<evidence type="ECO:0000313" key="1">
    <source>
        <dbReference type="EMBL" id="KAI4838244.1"/>
    </source>
</evidence>
<name>A0ACB9Y9A0_PLABR</name>
<proteinExistence type="predicted"/>
<protein>
    <submittedName>
        <fullName evidence="1">Josephin domain-containing protein</fullName>
    </submittedName>
</protein>
<accession>A0ACB9Y9A0</accession>
<evidence type="ECO:0000313" key="2">
    <source>
        <dbReference type="Proteomes" id="UP001056978"/>
    </source>
</evidence>
<reference evidence="1" key="1">
    <citation type="submission" date="2022-06" db="EMBL/GenBank/DDBJ databases">
        <title>The First Complete Genome of the Simian Malaria Parasite Plasmodium brasilianum.</title>
        <authorList>
            <person name="Bajic M."/>
            <person name="Ravishankar S."/>
        </authorList>
    </citation>
    <scope>NUCLEOTIDE SEQUENCE</scope>
    <source>
        <strain evidence="1">Bolivian I</strain>
    </source>
</reference>
<dbReference type="Proteomes" id="UP001056978">
    <property type="component" value="Chromosome 9"/>
</dbReference>
<keyword evidence="2" id="KW-1185">Reference proteome</keyword>
<sequence>MTVRTSEDVYKFVKDCIKIKEEIENTKQVTKKEKNICESQNNCSKYNFDYSKFESCIKEIEDEEEEKKKKEENKHNFLNKRNPCSHDHSKERQLYEKDTKEKIKASNAFNIEGKKAFYEKNYKLACVYFRKGLIQLDYSFPESEPEKNEQNQLEINLHLNLALTKFHMSNYYECISECSTVLNLDKNNIKAYYRKGQAYMSLDLYNEAKQEFLKVLEIDPSDNNVKKSLSILKKKILIYNKKNKLVCSKFFSYNDNQSEHSTNDEQKIASYNIVDDKTNQDNNKELSNKYNDKLIVNKENNLEKVGKSNTFLNKTLLNIIDNNYIHKTKNYIFMIYDSSNFYKKYSKFFLLNKKGSINVYFEKQSKLYCLVHTANNILQGHVYTPKDFKEYESKLSYTNDETFELNSNENDKIDNSVNAQSVDLKTEDKLNYNNFLSYVKSGIYYFGNFNINILYFLMNKHNIELTWVDNKEIFQKVNNDSKNCCTIFDDNHLNNRELIAFIINIVKIKFFDLYHHRHFYTIRKISVFNICDRNVVQTGFIP</sequence>
<gene>
    <name evidence="1" type="ORF">MKS88_002718</name>
</gene>